<dbReference type="EMBL" id="PDCK01000042">
    <property type="protein sequence ID" value="PRQ36828.1"/>
    <property type="molecule type" value="Genomic_DNA"/>
</dbReference>
<dbReference type="Gramene" id="PRQ36828">
    <property type="protein sequence ID" value="PRQ36828"/>
    <property type="gene ID" value="RchiOBHm_Chr4g0395861"/>
</dbReference>
<dbReference type="STRING" id="74649.A0A2P6QRQ7"/>
<dbReference type="Proteomes" id="UP000238479">
    <property type="component" value="Chromosome 4"/>
</dbReference>
<dbReference type="AlphaFoldDB" id="A0A2P6QRQ7"/>
<name>A0A2P6QRQ7_ROSCH</name>
<proteinExistence type="predicted"/>
<keyword evidence="3" id="KW-1185">Reference proteome</keyword>
<evidence type="ECO:0000313" key="3">
    <source>
        <dbReference type="Proteomes" id="UP000238479"/>
    </source>
</evidence>
<evidence type="ECO:0000313" key="2">
    <source>
        <dbReference type="EMBL" id="PRQ36828.1"/>
    </source>
</evidence>
<reference evidence="2 3" key="1">
    <citation type="journal article" date="2018" name="Nat. Genet.">
        <title>The Rosa genome provides new insights in the design of modern roses.</title>
        <authorList>
            <person name="Bendahmane M."/>
        </authorList>
    </citation>
    <scope>NUCLEOTIDE SEQUENCE [LARGE SCALE GENOMIC DNA]</scope>
    <source>
        <strain evidence="3">cv. Old Blush</strain>
    </source>
</reference>
<protein>
    <submittedName>
        <fullName evidence="2">Uncharacterized protein</fullName>
    </submittedName>
</protein>
<organism evidence="2 3">
    <name type="scientific">Rosa chinensis</name>
    <name type="common">China rose</name>
    <dbReference type="NCBI Taxonomy" id="74649"/>
    <lineage>
        <taxon>Eukaryota</taxon>
        <taxon>Viridiplantae</taxon>
        <taxon>Streptophyta</taxon>
        <taxon>Embryophyta</taxon>
        <taxon>Tracheophyta</taxon>
        <taxon>Spermatophyta</taxon>
        <taxon>Magnoliopsida</taxon>
        <taxon>eudicotyledons</taxon>
        <taxon>Gunneridae</taxon>
        <taxon>Pentapetalae</taxon>
        <taxon>rosids</taxon>
        <taxon>fabids</taxon>
        <taxon>Rosales</taxon>
        <taxon>Rosaceae</taxon>
        <taxon>Rosoideae</taxon>
        <taxon>Rosoideae incertae sedis</taxon>
        <taxon>Rosa</taxon>
    </lineage>
</organism>
<comment type="caution">
    <text evidence="2">The sequence shown here is derived from an EMBL/GenBank/DDBJ whole genome shotgun (WGS) entry which is preliminary data.</text>
</comment>
<feature type="region of interest" description="Disordered" evidence="1">
    <location>
        <begin position="44"/>
        <end position="64"/>
    </location>
</feature>
<gene>
    <name evidence="2" type="ORF">RchiOBHm_Chr4g0395861</name>
</gene>
<accession>A0A2P6QRQ7</accession>
<evidence type="ECO:0000256" key="1">
    <source>
        <dbReference type="SAM" id="MobiDB-lite"/>
    </source>
</evidence>
<sequence>MSAARLYDVSCLVCSTLTEKFGKHGLVKGKPTVWSLAAPVRMDDGMDEGQAPKKKQELIDDPML</sequence>